<dbReference type="Gene3D" id="3.90.1720.10">
    <property type="entry name" value="endopeptidase domain like (from Nostoc punctiforme)"/>
    <property type="match status" value="1"/>
</dbReference>
<evidence type="ECO:0000256" key="2">
    <source>
        <dbReference type="ARBA" id="ARBA00022679"/>
    </source>
</evidence>
<evidence type="ECO:0000256" key="1">
    <source>
        <dbReference type="ARBA" id="ARBA00007824"/>
    </source>
</evidence>
<feature type="domain" description="LRAT" evidence="6">
    <location>
        <begin position="1"/>
        <end position="95"/>
    </location>
</feature>
<dbReference type="InterPro" id="IPR007053">
    <property type="entry name" value="LRAT_dom"/>
</dbReference>
<gene>
    <name evidence="7" type="ORF">H4Q32_028299</name>
</gene>
<keyword evidence="5" id="KW-1133">Transmembrane helix</keyword>
<name>A0ABQ8L151_LABRO</name>
<evidence type="ECO:0000313" key="8">
    <source>
        <dbReference type="Proteomes" id="UP000830375"/>
    </source>
</evidence>
<evidence type="ECO:0000256" key="3">
    <source>
        <dbReference type="ARBA" id="ARBA00022801"/>
    </source>
</evidence>
<feature type="transmembrane region" description="Helical" evidence="5">
    <location>
        <begin position="99"/>
        <end position="120"/>
    </location>
</feature>
<dbReference type="Pfam" id="PF04970">
    <property type="entry name" value="LRAT"/>
    <property type="match status" value="1"/>
</dbReference>
<keyword evidence="2" id="KW-0808">Transferase</keyword>
<dbReference type="PANTHER" id="PTHR13943">
    <property type="entry name" value="HRAS-LIKE SUPPRESSOR - RELATED"/>
    <property type="match status" value="1"/>
</dbReference>
<keyword evidence="8" id="KW-1185">Reference proteome</keyword>
<evidence type="ECO:0000256" key="4">
    <source>
        <dbReference type="ARBA" id="ARBA00023098"/>
    </source>
</evidence>
<keyword evidence="4" id="KW-0443">Lipid metabolism</keyword>
<comment type="caution">
    <text evidence="7">The sequence shown here is derived from an EMBL/GenBank/DDBJ whole genome shotgun (WGS) entry which is preliminary data.</text>
</comment>
<keyword evidence="7" id="KW-0012">Acyltransferase</keyword>
<sequence>MGPRHFSQDKHRVSSVKSVLHSKATVKKEKLKKVVQNNEYRINNLLDKQHQPRPIPDILENAESYVGKTLPYDLFTCNCEHFVTKLRYGKGQSKQVQKVVAIAAAVAAAVFFGIFLANLGPDSTSILSIPLNGVPMTCPASSSSEVTRRAVAKPPVDKPRSRLLS</sequence>
<reference evidence="7 8" key="1">
    <citation type="submission" date="2022-01" db="EMBL/GenBank/DDBJ databases">
        <title>A high-quality chromosome-level genome assembly of rohu carp, Labeo rohita.</title>
        <authorList>
            <person name="Arick M.A. II"/>
            <person name="Hsu C.-Y."/>
            <person name="Magbanua Z."/>
            <person name="Pechanova O."/>
            <person name="Grover C."/>
            <person name="Miller E."/>
            <person name="Thrash A."/>
            <person name="Ezzel L."/>
            <person name="Alam S."/>
            <person name="Benzie J."/>
            <person name="Hamilton M."/>
            <person name="Karsi A."/>
            <person name="Lawrence M.L."/>
            <person name="Peterson D.G."/>
        </authorList>
    </citation>
    <scope>NUCLEOTIDE SEQUENCE [LARGE SCALE GENOMIC DNA]</scope>
    <source>
        <strain evidence="8">BAU-BD-2019</strain>
        <tissue evidence="7">Blood</tissue>
    </source>
</reference>
<dbReference type="EMBL" id="JACTAM010002507">
    <property type="protein sequence ID" value="KAI2644469.1"/>
    <property type="molecule type" value="Genomic_DNA"/>
</dbReference>
<dbReference type="Proteomes" id="UP000830375">
    <property type="component" value="Unassembled WGS sequence"/>
</dbReference>
<comment type="similarity">
    <text evidence="1">Belongs to the H-rev107 family.</text>
</comment>
<dbReference type="InterPro" id="IPR051496">
    <property type="entry name" value="H-rev107_PLA/AT"/>
</dbReference>
<dbReference type="PROSITE" id="PS51934">
    <property type="entry name" value="LRAT"/>
    <property type="match status" value="1"/>
</dbReference>
<evidence type="ECO:0000259" key="6">
    <source>
        <dbReference type="PROSITE" id="PS51934"/>
    </source>
</evidence>
<organism evidence="7 8">
    <name type="scientific">Labeo rohita</name>
    <name type="common">Indian major carp</name>
    <name type="synonym">Cyprinus rohita</name>
    <dbReference type="NCBI Taxonomy" id="84645"/>
    <lineage>
        <taxon>Eukaryota</taxon>
        <taxon>Metazoa</taxon>
        <taxon>Chordata</taxon>
        <taxon>Craniata</taxon>
        <taxon>Vertebrata</taxon>
        <taxon>Euteleostomi</taxon>
        <taxon>Actinopterygii</taxon>
        <taxon>Neopterygii</taxon>
        <taxon>Teleostei</taxon>
        <taxon>Ostariophysi</taxon>
        <taxon>Cypriniformes</taxon>
        <taxon>Cyprinidae</taxon>
        <taxon>Labeoninae</taxon>
        <taxon>Labeonini</taxon>
        <taxon>Labeo</taxon>
    </lineage>
</organism>
<dbReference type="PANTHER" id="PTHR13943:SF31">
    <property type="entry name" value="PHOSPHOLIPASE A AND ACYLTRANSFERASE 3"/>
    <property type="match status" value="1"/>
</dbReference>
<evidence type="ECO:0000256" key="5">
    <source>
        <dbReference type="SAM" id="Phobius"/>
    </source>
</evidence>
<keyword evidence="3" id="KW-0378">Hydrolase</keyword>
<keyword evidence="5" id="KW-0812">Transmembrane</keyword>
<accession>A0ABQ8L151</accession>
<protein>
    <submittedName>
        <fullName evidence="7">Phospholipase A and acyltransferase 1</fullName>
    </submittedName>
</protein>
<evidence type="ECO:0000313" key="7">
    <source>
        <dbReference type="EMBL" id="KAI2644469.1"/>
    </source>
</evidence>
<proteinExistence type="inferred from homology"/>
<dbReference type="GO" id="GO:0016746">
    <property type="term" value="F:acyltransferase activity"/>
    <property type="evidence" value="ECO:0007669"/>
    <property type="project" value="UniProtKB-KW"/>
</dbReference>
<keyword evidence="5" id="KW-0472">Membrane</keyword>